<gene>
    <name evidence="3" type="ORF">C5748_14255</name>
</gene>
<dbReference type="GO" id="GO:0003677">
    <property type="term" value="F:DNA binding"/>
    <property type="evidence" value="ECO:0007669"/>
    <property type="project" value="InterPro"/>
</dbReference>
<reference evidence="3 4" key="1">
    <citation type="submission" date="2018-02" db="EMBL/GenBank/DDBJ databases">
        <title>The draft genome of Phyllobacterium sp. 1N-3.</title>
        <authorList>
            <person name="Liu L."/>
            <person name="Li L."/>
            <person name="Zhang X."/>
            <person name="Wang T."/>
            <person name="Liang L."/>
        </authorList>
    </citation>
    <scope>NUCLEOTIDE SEQUENCE [LARGE SCALE GENOMIC DNA]</scope>
    <source>
        <strain evidence="3 4">1N-3</strain>
    </source>
</reference>
<dbReference type="AlphaFoldDB" id="A0A2S9IQX7"/>
<dbReference type="RefSeq" id="WP_105742589.1">
    <property type="nucleotide sequence ID" value="NZ_PVBR01000009.1"/>
</dbReference>
<evidence type="ECO:0000313" key="3">
    <source>
        <dbReference type="EMBL" id="PRD42925.1"/>
    </source>
</evidence>
<comment type="caution">
    <text evidence="3">The sequence shown here is derived from an EMBL/GenBank/DDBJ whole genome shotgun (WGS) entry which is preliminary data.</text>
</comment>
<dbReference type="InterPro" id="IPR046847">
    <property type="entry name" value="Xre-like_HTH"/>
</dbReference>
<sequence>MIALVPIDTKPRDFSSAPLTDDEAGAMFRAALNLFRLWDVTDDQAATLLDLPVRTYRRWKAGELGRMDRDTKARLSNLMGIHKALRLIFREPQRGYAWIQAPNAAFGERSALDIMLEGELTDLMRVRRYLDAERGSW</sequence>
<proteinExistence type="predicted"/>
<protein>
    <submittedName>
        <fullName evidence="3">Uncharacterized protein</fullName>
    </submittedName>
</protein>
<dbReference type="InterPro" id="IPR024467">
    <property type="entry name" value="Xre/MbcA/ParS-like_toxin-bd"/>
</dbReference>
<name>A0A2S9IQX7_9HYPH</name>
<feature type="domain" description="Antitoxin Xre/MbcA/ParS-like toxin-binding" evidence="1">
    <location>
        <begin position="84"/>
        <end position="135"/>
    </location>
</feature>
<dbReference type="Pfam" id="PF09722">
    <property type="entry name" value="Xre_MbcA_ParS_C"/>
    <property type="match status" value="1"/>
</dbReference>
<dbReference type="EMBL" id="PVBR01000009">
    <property type="protein sequence ID" value="PRD42925.1"/>
    <property type="molecule type" value="Genomic_DNA"/>
</dbReference>
<evidence type="ECO:0000259" key="1">
    <source>
        <dbReference type="Pfam" id="PF09722"/>
    </source>
</evidence>
<accession>A0A2S9IQX7</accession>
<evidence type="ECO:0000259" key="2">
    <source>
        <dbReference type="Pfam" id="PF20432"/>
    </source>
</evidence>
<feature type="domain" description="Antitoxin Xre-like helix-turn-helix" evidence="2">
    <location>
        <begin position="19"/>
        <end position="80"/>
    </location>
</feature>
<organism evidence="3 4">
    <name type="scientific">Phyllobacterium phragmitis</name>
    <dbReference type="NCBI Taxonomy" id="2670329"/>
    <lineage>
        <taxon>Bacteria</taxon>
        <taxon>Pseudomonadati</taxon>
        <taxon>Pseudomonadota</taxon>
        <taxon>Alphaproteobacteria</taxon>
        <taxon>Hyphomicrobiales</taxon>
        <taxon>Phyllobacteriaceae</taxon>
        <taxon>Phyllobacterium</taxon>
    </lineage>
</organism>
<evidence type="ECO:0000313" key="4">
    <source>
        <dbReference type="Proteomes" id="UP000239434"/>
    </source>
</evidence>
<dbReference type="Proteomes" id="UP000239434">
    <property type="component" value="Unassembled WGS sequence"/>
</dbReference>
<dbReference type="Pfam" id="PF20432">
    <property type="entry name" value="Xre-like-HTH"/>
    <property type="match status" value="1"/>
</dbReference>
<keyword evidence="4" id="KW-1185">Reference proteome</keyword>